<dbReference type="Pfam" id="PF07727">
    <property type="entry name" value="RVT_2"/>
    <property type="match status" value="1"/>
</dbReference>
<dbReference type="EMBL" id="BSXT01005546">
    <property type="protein sequence ID" value="GMF60847.1"/>
    <property type="molecule type" value="Genomic_DNA"/>
</dbReference>
<proteinExistence type="predicted"/>
<name>A0A9W6YDJ0_9STRA</name>
<dbReference type="InterPro" id="IPR043502">
    <property type="entry name" value="DNA/RNA_pol_sf"/>
</dbReference>
<organism evidence="4 5">
    <name type="scientific">Phytophthora fragariaefolia</name>
    <dbReference type="NCBI Taxonomy" id="1490495"/>
    <lineage>
        <taxon>Eukaryota</taxon>
        <taxon>Sar</taxon>
        <taxon>Stramenopiles</taxon>
        <taxon>Oomycota</taxon>
        <taxon>Peronosporomycetes</taxon>
        <taxon>Peronosporales</taxon>
        <taxon>Peronosporaceae</taxon>
        <taxon>Phytophthora</taxon>
    </lineage>
</organism>
<dbReference type="AlphaFoldDB" id="A0A9W6YDJ0"/>
<dbReference type="InterPro" id="IPR057670">
    <property type="entry name" value="SH3_retrovirus"/>
</dbReference>
<evidence type="ECO:0000313" key="4">
    <source>
        <dbReference type="EMBL" id="GMF60847.1"/>
    </source>
</evidence>
<feature type="region of interest" description="Disordered" evidence="1">
    <location>
        <begin position="305"/>
        <end position="371"/>
    </location>
</feature>
<dbReference type="Pfam" id="PF25597">
    <property type="entry name" value="SH3_retrovirus"/>
    <property type="match status" value="1"/>
</dbReference>
<feature type="domain" description="Reverse transcriptase Ty1/copia-type" evidence="2">
    <location>
        <begin position="404"/>
        <end position="516"/>
    </location>
</feature>
<accession>A0A9W6YDJ0</accession>
<protein>
    <submittedName>
        <fullName evidence="4">Unnamed protein product</fullName>
    </submittedName>
</protein>
<dbReference type="OrthoDB" id="439192at2759"/>
<comment type="caution">
    <text evidence="4">The sequence shown here is derived from an EMBL/GenBank/DDBJ whole genome shotgun (WGS) entry which is preliminary data.</text>
</comment>
<gene>
    <name evidence="4" type="ORF">Pfra01_002645200</name>
</gene>
<feature type="domain" description="Retroviral polymerase SH3-like" evidence="3">
    <location>
        <begin position="235"/>
        <end position="290"/>
    </location>
</feature>
<feature type="compositionally biased region" description="Basic residues" evidence="1">
    <location>
        <begin position="323"/>
        <end position="334"/>
    </location>
</feature>
<sequence length="654" mass="73955">MWGGADYLVLNNIVQYASADLRTVLMAKVDGTRTDYLVTACGKEQTVKLVDVYYGTLDRKGFALTERDGRRVLAGKNRGRVVFFVELQRSVLVMHARVVKRREDTSKVIMAVLDKVVTKPGNVSSDVQKGTLVEFYQRMRHLNYDADERLALDPNSGIELTDRRRVNCLTWAQGKQTKNNRPKVDTGSNPPIDRVGDVICSDLKCPMTPRDRLNNRYMINFPTPSLGEIVVFGSPCTVYRDPVKKNFAQRAQQGMIVGIGEETKGYRVYLPKDKLVVTTQHVRNIETLDKVQNENVQNLYLQDNETEAEEETVGDAAVAVSSSKKKSRQRKKKGYARERHVTRSVARQTEEKAAEATEQEESSNDVVSSVTEMDPKNYREAMRSRLRAQWSEAIRDELRALEENGVWMVVRRPRGVRVLHTKWVFKTKRDAEGVIERLNARLVACGNEQEFGVNYSVTFAAVIEMSSVKLILALTRKWRVPAKHGDVPNAYVKAKKEAELAIYIRIPQGMEIPRQEVVILVVDVYVDDLLVTGTQQEAVGAFFSELTALPIKDLGHSSKFLGIRVNYREEEGCDLDQEIAILDMMKEYEMEFTHSVSTPIGAQCNEHQEAGDEKLPVSGAEIVVTVRQFQSLVGSFMWVARCTRPDIAFAVHKV</sequence>
<evidence type="ECO:0000259" key="3">
    <source>
        <dbReference type="Pfam" id="PF25597"/>
    </source>
</evidence>
<dbReference type="InterPro" id="IPR013103">
    <property type="entry name" value="RVT_2"/>
</dbReference>
<evidence type="ECO:0000259" key="2">
    <source>
        <dbReference type="Pfam" id="PF07727"/>
    </source>
</evidence>
<evidence type="ECO:0000256" key="1">
    <source>
        <dbReference type="SAM" id="MobiDB-lite"/>
    </source>
</evidence>
<dbReference type="SUPFAM" id="SSF56672">
    <property type="entry name" value="DNA/RNA polymerases"/>
    <property type="match status" value="1"/>
</dbReference>
<evidence type="ECO:0000313" key="5">
    <source>
        <dbReference type="Proteomes" id="UP001165121"/>
    </source>
</evidence>
<reference evidence="4" key="1">
    <citation type="submission" date="2023-04" db="EMBL/GenBank/DDBJ databases">
        <title>Phytophthora fragariaefolia NBRC 109709.</title>
        <authorList>
            <person name="Ichikawa N."/>
            <person name="Sato H."/>
            <person name="Tonouchi N."/>
        </authorList>
    </citation>
    <scope>NUCLEOTIDE SEQUENCE</scope>
    <source>
        <strain evidence="4">NBRC 109709</strain>
    </source>
</reference>
<keyword evidence="5" id="KW-1185">Reference proteome</keyword>
<dbReference type="Proteomes" id="UP001165121">
    <property type="component" value="Unassembled WGS sequence"/>
</dbReference>